<dbReference type="PROSITE" id="PS52019">
    <property type="entry name" value="PKS_MFAS_DH"/>
    <property type="match status" value="1"/>
</dbReference>
<keyword evidence="7" id="KW-0511">Multifunctional enzyme</keyword>
<dbReference type="PROSITE" id="PS00606">
    <property type="entry name" value="KS3_1"/>
    <property type="match status" value="4"/>
</dbReference>
<dbReference type="Gene3D" id="3.10.129.110">
    <property type="entry name" value="Polyketide synthase dehydratase"/>
    <property type="match status" value="1"/>
</dbReference>
<evidence type="ECO:0000259" key="12">
    <source>
        <dbReference type="PROSITE" id="PS52004"/>
    </source>
</evidence>
<feature type="domain" description="Ketosynthase family 3 (KS3)" evidence="12">
    <location>
        <begin position="4858"/>
        <end position="5284"/>
    </location>
</feature>
<gene>
    <name evidence="14" type="ORF">Sfulv_60830</name>
</gene>
<keyword evidence="15" id="KW-1185">Reference proteome</keyword>
<dbReference type="SUPFAM" id="SSF51735">
    <property type="entry name" value="NAD(P)-binding Rossmann-fold domains"/>
    <property type="match status" value="6"/>
</dbReference>
<feature type="domain" description="Carrier" evidence="11">
    <location>
        <begin position="3227"/>
        <end position="3302"/>
    </location>
</feature>
<dbReference type="InterPro" id="IPR050091">
    <property type="entry name" value="PKS_NRPS_Biosynth_Enz"/>
</dbReference>
<dbReference type="Gene3D" id="6.10.140.1830">
    <property type="match status" value="1"/>
</dbReference>
<evidence type="ECO:0000256" key="5">
    <source>
        <dbReference type="ARBA" id="ARBA00022679"/>
    </source>
</evidence>
<dbReference type="SUPFAM" id="SSF47336">
    <property type="entry name" value="ACP-like"/>
    <property type="match status" value="3"/>
</dbReference>
<dbReference type="SMART" id="SM00826">
    <property type="entry name" value="PKS_DH"/>
    <property type="match status" value="1"/>
</dbReference>
<dbReference type="InterPro" id="IPR014031">
    <property type="entry name" value="Ketoacyl_synth_C"/>
</dbReference>
<dbReference type="InterPro" id="IPR006162">
    <property type="entry name" value="Ppantetheine_attach_site"/>
</dbReference>
<dbReference type="CDD" id="cd08952">
    <property type="entry name" value="KR_1_SDR_x"/>
    <property type="match status" value="2"/>
</dbReference>
<dbReference type="InterPro" id="IPR016035">
    <property type="entry name" value="Acyl_Trfase/lysoPLipase"/>
</dbReference>
<protein>
    <recommendedName>
        <fullName evidence="16">Polyketide synthase</fullName>
    </recommendedName>
</protein>
<evidence type="ECO:0000256" key="6">
    <source>
        <dbReference type="ARBA" id="ARBA00023194"/>
    </source>
</evidence>
<evidence type="ECO:0000256" key="10">
    <source>
        <dbReference type="SAM" id="MobiDB-lite"/>
    </source>
</evidence>
<dbReference type="InterPro" id="IPR014030">
    <property type="entry name" value="Ketoacyl_synth_N"/>
</dbReference>
<dbReference type="SMART" id="SM00827">
    <property type="entry name" value="PKS_AT"/>
    <property type="match status" value="3"/>
</dbReference>
<feature type="active site" description="Proton donor; for dehydratase activity" evidence="9">
    <location>
        <position position="1131"/>
    </location>
</feature>
<dbReference type="InterPro" id="IPR032821">
    <property type="entry name" value="PKS_assoc"/>
</dbReference>
<dbReference type="InterPro" id="IPR049900">
    <property type="entry name" value="PKS_mFAS_DH"/>
</dbReference>
<dbReference type="SMART" id="SM01294">
    <property type="entry name" value="PKS_PP_betabranch"/>
    <property type="match status" value="2"/>
</dbReference>
<dbReference type="Gene3D" id="3.30.70.3290">
    <property type="match status" value="3"/>
</dbReference>
<dbReference type="InterPro" id="IPR001227">
    <property type="entry name" value="Ac_transferase_dom_sf"/>
</dbReference>
<dbReference type="InterPro" id="IPR013968">
    <property type="entry name" value="PKS_KR"/>
</dbReference>
<dbReference type="FunFam" id="1.10.1200.10:FF:000007">
    <property type="entry name" value="Probable polyketide synthase pks17"/>
    <property type="match status" value="3"/>
</dbReference>
<dbReference type="Pfam" id="PF00550">
    <property type="entry name" value="PP-binding"/>
    <property type="match status" value="3"/>
</dbReference>
<organism evidence="14 15">
    <name type="scientific">Streptomyces fulvorobeus</name>
    <dbReference type="NCBI Taxonomy" id="284028"/>
    <lineage>
        <taxon>Bacteria</taxon>
        <taxon>Bacillati</taxon>
        <taxon>Actinomycetota</taxon>
        <taxon>Actinomycetes</taxon>
        <taxon>Kitasatosporales</taxon>
        <taxon>Streptomycetaceae</taxon>
        <taxon>Streptomyces</taxon>
    </lineage>
</organism>
<dbReference type="PANTHER" id="PTHR43775:SF51">
    <property type="entry name" value="INACTIVE PHENOLPHTHIOCEROL SYNTHESIS POLYKETIDE SYNTHASE TYPE I PKS1-RELATED"/>
    <property type="match status" value="1"/>
</dbReference>
<dbReference type="CDD" id="cd00833">
    <property type="entry name" value="PKS"/>
    <property type="match status" value="4"/>
</dbReference>
<feature type="compositionally biased region" description="Low complexity" evidence="10">
    <location>
        <begin position="5286"/>
        <end position="5296"/>
    </location>
</feature>
<feature type="domain" description="Ketosynthase family 3 (KS3)" evidence="12">
    <location>
        <begin position="1773"/>
        <end position="2197"/>
    </location>
</feature>
<accession>A0A7J0CFI8</accession>
<dbReference type="PROSITE" id="PS00012">
    <property type="entry name" value="PHOSPHOPANTETHEINE"/>
    <property type="match status" value="3"/>
</dbReference>
<dbReference type="InterPro" id="IPR041618">
    <property type="entry name" value="PKS_DE"/>
</dbReference>
<evidence type="ECO:0000313" key="15">
    <source>
        <dbReference type="Proteomes" id="UP000498980"/>
    </source>
</evidence>
<comment type="pathway">
    <text evidence="2">Antibiotic biosynthesis.</text>
</comment>
<dbReference type="Pfam" id="PF21089">
    <property type="entry name" value="PKS_DH_N"/>
    <property type="match status" value="1"/>
</dbReference>
<dbReference type="InterPro" id="IPR049552">
    <property type="entry name" value="PKS_DH_N"/>
</dbReference>
<feature type="region of interest" description="N-terminal hotdog fold" evidence="9">
    <location>
        <begin position="930"/>
        <end position="1054"/>
    </location>
</feature>
<dbReference type="InterPro" id="IPR020807">
    <property type="entry name" value="PKS_DH"/>
</dbReference>
<dbReference type="PROSITE" id="PS52004">
    <property type="entry name" value="KS3_2"/>
    <property type="match status" value="4"/>
</dbReference>
<evidence type="ECO:0000256" key="1">
    <source>
        <dbReference type="ARBA" id="ARBA00001957"/>
    </source>
</evidence>
<evidence type="ECO:0000256" key="9">
    <source>
        <dbReference type="PROSITE-ProRule" id="PRU01363"/>
    </source>
</evidence>
<dbReference type="Pfam" id="PF14765">
    <property type="entry name" value="PS-DH"/>
    <property type="match status" value="1"/>
</dbReference>
<dbReference type="Pfam" id="PF16197">
    <property type="entry name" value="KAsynt_C_assoc"/>
    <property type="match status" value="4"/>
</dbReference>
<dbReference type="InterPro" id="IPR049551">
    <property type="entry name" value="PKS_DH_C"/>
</dbReference>
<dbReference type="EMBL" id="BLWC01000001">
    <property type="protein sequence ID" value="GFN01273.1"/>
    <property type="molecule type" value="Genomic_DNA"/>
</dbReference>
<dbReference type="InterPro" id="IPR036736">
    <property type="entry name" value="ACP-like_sf"/>
</dbReference>
<dbReference type="InterPro" id="IPR036291">
    <property type="entry name" value="NAD(P)-bd_dom_sf"/>
</dbReference>
<dbReference type="InterPro" id="IPR016039">
    <property type="entry name" value="Thiolase-like"/>
</dbReference>
<dbReference type="SMART" id="SM00825">
    <property type="entry name" value="PKS_KS"/>
    <property type="match status" value="4"/>
</dbReference>
<dbReference type="SMART" id="SM00823">
    <property type="entry name" value="PKS_PP"/>
    <property type="match status" value="3"/>
</dbReference>
<evidence type="ECO:0008006" key="16">
    <source>
        <dbReference type="Google" id="ProtNLM"/>
    </source>
</evidence>
<keyword evidence="4" id="KW-0597">Phosphoprotein</keyword>
<dbReference type="Proteomes" id="UP000498980">
    <property type="component" value="Unassembled WGS sequence"/>
</dbReference>
<dbReference type="NCBIfam" id="NF045894">
    <property type="entry name" value="PKS_plus_SDR"/>
    <property type="match status" value="2"/>
</dbReference>
<feature type="active site" description="Proton acceptor; for dehydratase activity" evidence="9">
    <location>
        <position position="962"/>
    </location>
</feature>
<dbReference type="SMART" id="SM00822">
    <property type="entry name" value="PKS_KR"/>
    <property type="match status" value="3"/>
</dbReference>
<feature type="domain" description="Carrier" evidence="11">
    <location>
        <begin position="4763"/>
        <end position="4838"/>
    </location>
</feature>
<dbReference type="Pfam" id="PF00698">
    <property type="entry name" value="Acyl_transf_1"/>
    <property type="match status" value="3"/>
</dbReference>
<dbReference type="Gene3D" id="3.40.47.10">
    <property type="match status" value="4"/>
</dbReference>
<dbReference type="PANTHER" id="PTHR43775">
    <property type="entry name" value="FATTY ACID SYNTHASE"/>
    <property type="match status" value="1"/>
</dbReference>
<keyword evidence="8" id="KW-0012">Acyltransferase</keyword>
<dbReference type="Gene3D" id="3.40.50.720">
    <property type="entry name" value="NAD(P)-binding Rossmann-like Domain"/>
    <property type="match status" value="3"/>
</dbReference>
<dbReference type="InterPro" id="IPR020806">
    <property type="entry name" value="PKS_PP-bd"/>
</dbReference>
<comment type="caution">
    <text evidence="14">The sequence shown here is derived from an EMBL/GenBank/DDBJ whole genome shotgun (WGS) entry which is preliminary data.</text>
</comment>
<sequence length="5335" mass="558139">MDNEQKLRDYLKLATADLRRTRQRVNELESAAQEPIAIIGMTCRYPGGVSSPEDLWRLVEAGGNGISEFPTDRGWDTEALSESSTRSGGFLHDAPDFDADFFGISPREAVAMDPQQRVALESAWEAFERAGIDPTSVKGSQTGVFMGAMAQDYRVGPADGAEGFQLTGNTGSVLSGRISYTFGTVGPAVTVDTACSSSLVAVHLASQALRAGECTLALAGGVTVMSSPGTFIEMGRQGGLSADGRCRSFGDTADGTGWAEGVGILVLERLSDARRNGHEVLAVVRGTAVNQDGASNGLTAPNGPSQQEVIQQALINSRLSATEVDAVEAHGTGTTLGDPVEAQALLATYGQGRDEDRPLLLGSVKSNISHTQAAAGVAGVIKMVMAMRHGVLPRTLLADEPSSHVDWSQGAVRILDENRPWPETGAPRRAGVSSFGISGTNAHTIVEQAPPAPATENADAAAPEADTVADRGPVPLLVSGRTREALRAQAAALVAALESEPATNPLDIAYSLATTRAGFEHRAVLLAADRDTALAGLTALAEDRETAEQVRGAAQSEGKLAFLFTGQGSQRLGAGRELHAAFPVFAEALDAAFAALDPLLERPLREVLWGEDAEALNRTEYAQPALFAVEVALYRLVESWGVRPDYLTGHSIGEITAAHVAGVLSLGDAAVLVTARGRLMQALPAGGAMTAVQATEDEVAPLLAGREDTVSVAAVNGPRSLVLAGQAEAVADIAARLETEGRRTKRLAVSHAFHSPLMEPMLDEFRAVVSGLSLQAPLLPFVSNLTGEPATVAQITSADYWVDHVRRAVRFADGIGWLTDHGVTTFLELGPDSVLSAMTQDCLDAADADGHTALPTLRAGRPETDALTAALAGLHVRGAAVRWAEYFAGTGARRHDLPTYAFQRRRYWPKGGAQNQAADLRAAGLGAAHHPLLAAAVSLADSDGVLLTGRLALQSHPWLADHAVRGTTLLPGTAFLELAVRAGDEVGCDRVEELTLAAPLVLPEQGGIQVQLWIGNPDDSGRRTVDVYSRPEESDENAWTRHATGVLAVDEQTAEHGAGFDATQWPPAGALPVAVEGMYDRLATDGFAYGPVFQGLRAAWRRDGDVYAEVVLPEGGDAGADAFGLHPALLDAALHAASFVELGAESRGGLPFSWEGVSLHATGASALRVRLSPAGEDSLAIQVADASGAPVASVESLVLRAVAAEQLDSAATAARDALFGLDWVSVRQGATAPESVALVGPDAFGLVEHGALTAAAYRDLTELAAADGPVPAVVLVTLDGRTGADAARSAHALAADALASVQSWLDDEKFTTSRLVFVTRGAVGGSDVAAASVWGLVRSAQSENPGCFGLVDLDPAGPVTLPSIALSADEPQVIVRDGGVLVGRLVRRAAGEIAAGPVWGGDGRVLITGGTGGLGAVVARHLVTEHGVRRLLLVSRRGLGAEGVEELVGELSQLGAEAVVEACDVADRDALVDLLARHSVSAVIHTAGVLDDGVVGSLTPERLETVLRPKADAAWNLHELTQDHALSAFVVFSSVAGVIGSAGQANYAAGNAFLDALMERRRAEGLPGLSLAWGPWDRTSGMTGTLAEGEADRHARSGVRALTAEQGVALFDAAQTTQEPVVLPVRLDLPVLRAQGEVPPLLRSLIRTRTRRASVAGSSTASGLVQKLNRLEAEERLDLMLDLVRGQTALVLGHAGGDDIDAGRAFRELGFDSLTAVELRNRLNTVTGLRLPATLVFDYPTVRSLVGYILEELLGAEVAVAPPTAGRTAAEADDPIVVVGMSCRYPGGVTSPEDLWRVVTEGADVISGFPTNRGWDVEGLYHPDPDHKGTAYTRSGGFLHEAGEFDPAFFGMSPREALATDSQQRLLLEASWEAVERAGMDPVSLKGSATGVFAGVMYSDYGAVLAAPEFEGFRGGGSSASLASGRVSYTLGLEGPAVTVDTACSSSLVAMHWAMQALRSGECSLALAGGVTVMSTPAVFVDFARQRGLSADGRCKAFSESADGVGWSEGVGMVVLERQSDAVRNGHEILAVVRGSAVNQDGASNGLTAPNGPSQQRVIRQALASGGLSAGDVDVVEAHGTGTSLGDPIEAQALLATYGRDRDEDRPLLLGSVKSNIGHTQAAAGVAGVIKMIMAMRHGVLPQTLHVDAPSSHVDWSAGAVELLTESTPWPETGRPRRAGVSSFGISGTNVHTIIEQPPAPAAPERTATGRAPGITPWLVSGRTRAALRGQAARLLSYVQTHPELDPVDAAFSLATTRTRFDQRAAVLAGDRAELLRSLTALATDRPDAGVIEGEATGRGRTAMLFTGQGSQRAAMGRELYERHPVFSEALDAVFAELDPLLDRPLREVLFADEGTDEAALLDATGWTQPALFAVEVALFRLVRSWGIKPDFVAGHSIGELAAAHAAGVLSLADACALVAARASLMQALPTGGAMVAVRATEDEVTPLLAGREDTVSIAAVNGPESVVVSGDEDAVLEIAAAFDELGRKTKRLRVSHAFHSPRMAGMLDAFRAVVEGLTFHAPRIPLVSNVTGALATDEQVCSAEYWVTHVSDTVRFADCVRTLRDAGTTTFLELGPDGPLSAMAQDTLGDTYDAELVPLCRADRGEALAVTTALARLQVQGLPVDWTAYFADSGARRVDLPTYAFQHEYYWPQLPAAAVAPGDADPADQRLWAAVERGDADELAAILGLGEQEHDSLGSLLPALTSWRRGKQEQSRLDSLRYRVEWAQLNTFAAPVLDGTWLLVTGDAEDAGGAGELVEQLAGTLSAHGARVHRLTLDLACVDRQVLAARLEATEGFDSAANVLSLLPLDERPGETCTPLSHGLALTLTLVQALHDTGSHGRLWTATRGAVSTGSADPLTHPAQAAAWGLGRTVALEHPRLWGGLVDLPEELDERTAQRLAGVLAVKNVPDGEDQVALRAGGVLGRRLVRYTADALPGAAEFSARGTVLVTGGTGGLGAEVGRWLARSGAENLVLTSRRGPDAPGADALRAELEELGARVEIVACDAADRDALAAVLAAVPDELPLTGVVHTAGVGQYGPLDGLTPAEFADLTSAKLAGAAHLDALLGDRELDLFVLFGSIAGVWGSGGQSAYGAANAYLDALAEHRRARGLAATSVAWGPWAEAGMATDEAVSGTLKRQGLGFLEPALAMTELGRAVVRGDTTVTVADVDWDRYAPVFTSARPSALLDGLPEVRALADAAGAADTGDTSEFVTRVRALSEPEQIRHLSDLVRSEAAVVLGHGSADSVAEGRAFRDIGFDSLTAVELRKRLAATTGLTLPSTMVFDYPTPLELAQYLLAEILGAVLDVAGPVATGAADDEPIAIIGMGCRFPGGADSPEQLWDLVTDGADAVSDFPVNRGWDAEGLLDPDPDRPGKTYSTLGGFLHEADAFDPTFFGISPREALVMDPQQRLLLETTWETFERAGIDPAAARGSLTGTFIGSSYQDYGLGAGDGAEGHMVTGSIPSVLSGRISYVMGLEGPAVTVDTACSSSLVALHLACQSLRNGESTLAVAGGATIMTTPAPFIAFSRQRALARDGRCKAFSDEADGMTLAEGVGILLVERLSDARRNGHPVLAVIRGSAINQDGASNGLTAPNGPAQQRVMRQALANARLAPSDIDVVEAHGTGTPLGDPIEAQALLATYGRDRDPERSLLLGSVKSNIGHTQSAAGVASVIKMVMALRHGLLPRTLHADNPSSHVDWDSGSVRLLHEAVEWPETGRPRRAAVSSFGISGTNAHTLIEQAPPAAEPEAAPAAEPVPVAGGVVPWTVSAKTAAALRAQAARLLSHLETASPAPRALDVGHSLVSSRAVFEHRAVVVPTEDADPMDALRAVAADGPSAVVARGIADVEGRTVFVFPGQGSQWVGMGARLLTESPVFAERIAECAAAIGEFVDWSLIDVLQGKEGAPTLERVDVVQPASFAVMVSLAALWRSRGVEPAAVVGHSQGEIAAAVVSGALSLQDGARVVTLRSKAIGRTLAGHGGMMSVALPVEQLESRLDAWQGRVSVAAVNGPRSVVVSGEPEALDGLSEELTADEVRVRRIAVDYASHSVQVENLHDELLDVLAPIAPRASEVPFFSTTTGDWLDTEGMDAGYWFRNLRQRVLFADAVHDLLAAGHRAFIEVSSHPVLTMAVQDMIDETAEPGVATGTLRRDQDSVSRFLLSAAEVFVRGVDIDWAGIFEDSGARRVDLPTYAFQHEQLWAVPPVAEPAVSADPADAAFWAAVEQQDLSALTSALGTDETSVAAVLPALSSWRRSRKDRSTVDSWRYRVSWSPVGNVPQRSLSGTWLLVGAEGHGHDTDEVADALSGQGAAVTRLVLDGTCVDRAVLAERLAGAGEITGVVSTLAAAEEPDERTPVLPLGLALTVSLVQALGDAGIEAPLWFLTRGAVSTGRSDEITSPTQALVTGVGWTTALEHPQRWGGVVDLPRELDPRAAGRLASALSGALGDEDQLAVRASGIFTRRIVRAAADAQDPGRDWTPRGTILITGGSGTLAPHLARWLAGRGAEHLVLMSRRGADAPGMAELVAELAASGTPATAVACDITDRDAVAALLAQLKAEGRTVRTVVHTAALIELFPLAETTMDAFSRVLDAKVTGARVLDELLDHEDLDDLILYSSTAGMWGSGAHAAYVAGNAYLAALAAHRRARGLRATSLSWGIWADDIKAGRVDPQTIRRSGLEFMDPQLALSGLKRALDDDETAVAVADVDWATYYPVFTSSRPTNLFAEIPEVRALTEAAEQSTGTVVEGEFAARLRALSAAEQERLVLEVVRTEAMAVLGLSTPDALPEQRAFRDVGFDSLTAVGLRNRLASVTGLTLPTTMVFDHPNPAALAGFLRTELAGAQSAGTPAATASAAATDDDPIVIVGMGCRYPGGVTSPEELWKLTLDGTDAVSVFPADRGWDAEGLYDPDPDRSGKTYSVQGGFLQDVAEFDPGFFGISPREAMSMDPQQRLLLETAWEAFEHAGIDILSQRSSLTGTFIGASYQDYASSVANSSEGSEGHMITGTLSSVLSGRVNYLFGFEGPAVTLDTACSSSLVALHLACQSLRNGESTLALAGGVSIMSTPSAFVGFSRQRALATDGRCKAYAEAADGMTLAEGVGLVLLERLSDARRNGHPVLAVVRGSAVNQDGASNGLTAPNGPSQQRVIRQALANAGLRSREVDVIEGHGTGTALGDPIEAQALLTTYGQDRDGERPLLLGSVKTNIGHTQMASGVASVIKMVHALQEGVVPKTLHIDTPSSHVDWSSGAIDLLTERTDWPETGRPRRGAVSSFGLSGTNVHAILEQAPAEEPAARPATARPPRPGALPLVVSARSEAALRAQAGRLLALVEEHPDTP</sequence>
<dbReference type="Gene3D" id="3.40.366.10">
    <property type="entry name" value="Malonyl-Coenzyme A Acyl Carrier Protein, domain 2"/>
    <property type="match status" value="3"/>
</dbReference>
<dbReference type="InterPro" id="IPR014043">
    <property type="entry name" value="Acyl_transferase_dom"/>
</dbReference>
<feature type="region of interest" description="C-terminal hotdog fold" evidence="9">
    <location>
        <begin position="1070"/>
        <end position="1208"/>
    </location>
</feature>
<dbReference type="GO" id="GO:0004315">
    <property type="term" value="F:3-oxoacyl-[acyl-carrier-protein] synthase activity"/>
    <property type="evidence" value="ECO:0007669"/>
    <property type="project" value="InterPro"/>
</dbReference>
<keyword evidence="6" id="KW-0045">Antibiotic biosynthesis</keyword>
<dbReference type="CDD" id="cd08956">
    <property type="entry name" value="KR_3_FAS_SDR_x"/>
    <property type="match status" value="1"/>
</dbReference>
<evidence type="ECO:0000256" key="7">
    <source>
        <dbReference type="ARBA" id="ARBA00023268"/>
    </source>
</evidence>
<dbReference type="InterPro" id="IPR016036">
    <property type="entry name" value="Malonyl_transacylase_ACP-bd"/>
</dbReference>
<dbReference type="GO" id="GO:0033068">
    <property type="term" value="P:macrolide biosynthetic process"/>
    <property type="evidence" value="ECO:0007669"/>
    <property type="project" value="UniProtKB-ARBA"/>
</dbReference>
<evidence type="ECO:0000259" key="11">
    <source>
        <dbReference type="PROSITE" id="PS50075"/>
    </source>
</evidence>
<dbReference type="GO" id="GO:0004312">
    <property type="term" value="F:fatty acid synthase activity"/>
    <property type="evidence" value="ECO:0007669"/>
    <property type="project" value="TreeGrafter"/>
</dbReference>
<feature type="domain" description="Ketosynthase family 3 (KS3)" evidence="12">
    <location>
        <begin position="3320"/>
        <end position="3743"/>
    </location>
</feature>
<dbReference type="InterPro" id="IPR009081">
    <property type="entry name" value="PP-bd_ACP"/>
</dbReference>
<keyword evidence="5" id="KW-0808">Transferase</keyword>
<dbReference type="FunFam" id="3.40.47.10:FF:000019">
    <property type="entry name" value="Polyketide synthase type I"/>
    <property type="match status" value="4"/>
</dbReference>
<evidence type="ECO:0000259" key="13">
    <source>
        <dbReference type="PROSITE" id="PS52019"/>
    </source>
</evidence>
<evidence type="ECO:0000256" key="3">
    <source>
        <dbReference type="ARBA" id="ARBA00022450"/>
    </source>
</evidence>
<dbReference type="Pfam" id="PF00109">
    <property type="entry name" value="ketoacyl-synt"/>
    <property type="match status" value="4"/>
</dbReference>
<dbReference type="InterPro" id="IPR055123">
    <property type="entry name" value="SpnB-like_Rossmann"/>
</dbReference>
<dbReference type="GO" id="GO:0031177">
    <property type="term" value="F:phosphopantetheine binding"/>
    <property type="evidence" value="ECO:0007669"/>
    <property type="project" value="InterPro"/>
</dbReference>
<dbReference type="InterPro" id="IPR057326">
    <property type="entry name" value="KR_dom"/>
</dbReference>
<feature type="region of interest" description="Disordered" evidence="10">
    <location>
        <begin position="5286"/>
        <end position="5305"/>
    </location>
</feature>
<dbReference type="FunFam" id="3.40.366.10:FF:000002">
    <property type="entry name" value="Probable polyketide synthase 2"/>
    <property type="match status" value="3"/>
</dbReference>
<dbReference type="InterPro" id="IPR020841">
    <property type="entry name" value="PKS_Beta-ketoAc_synthase_dom"/>
</dbReference>
<feature type="domain" description="Carrier" evidence="11">
    <location>
        <begin position="1678"/>
        <end position="1753"/>
    </location>
</feature>
<proteinExistence type="predicted"/>
<dbReference type="Pfam" id="PF22953">
    <property type="entry name" value="SpnB_Rossmann"/>
    <property type="match status" value="1"/>
</dbReference>
<feature type="domain" description="Ketosynthase family 3 (KS3)" evidence="12">
    <location>
        <begin position="33"/>
        <end position="448"/>
    </location>
</feature>
<dbReference type="SUPFAM" id="SSF55048">
    <property type="entry name" value="Probable ACP-binding domain of malonyl-CoA ACP transacylase"/>
    <property type="match status" value="3"/>
</dbReference>
<reference evidence="14 15" key="1">
    <citation type="submission" date="2020-05" db="EMBL/GenBank/DDBJ databases">
        <title>Whole genome shotgun sequence of Streptomyces fulvorobeus NBRC 15897.</title>
        <authorList>
            <person name="Komaki H."/>
            <person name="Tamura T."/>
        </authorList>
    </citation>
    <scope>NUCLEOTIDE SEQUENCE [LARGE SCALE GENOMIC DNA]</scope>
    <source>
        <strain evidence="14 15">NBRC 15897</strain>
    </source>
</reference>
<dbReference type="SUPFAM" id="SSF52151">
    <property type="entry name" value="FabD/lysophospholipase-like"/>
    <property type="match status" value="3"/>
</dbReference>
<comment type="cofactor">
    <cofactor evidence="1">
        <name>pantetheine 4'-phosphate</name>
        <dbReference type="ChEBI" id="CHEBI:47942"/>
    </cofactor>
</comment>
<dbReference type="Pfam" id="PF18369">
    <property type="entry name" value="PKS_DE"/>
    <property type="match status" value="2"/>
</dbReference>
<dbReference type="InterPro" id="IPR042104">
    <property type="entry name" value="PKS_dehydratase_sf"/>
</dbReference>
<dbReference type="SUPFAM" id="SSF53901">
    <property type="entry name" value="Thiolase-like"/>
    <property type="match status" value="4"/>
</dbReference>
<dbReference type="GO" id="GO:0006633">
    <property type="term" value="P:fatty acid biosynthetic process"/>
    <property type="evidence" value="ECO:0007669"/>
    <property type="project" value="InterPro"/>
</dbReference>
<evidence type="ECO:0000313" key="14">
    <source>
        <dbReference type="EMBL" id="GFN01273.1"/>
    </source>
</evidence>
<dbReference type="PROSITE" id="PS50075">
    <property type="entry name" value="CARRIER"/>
    <property type="match status" value="3"/>
</dbReference>
<dbReference type="Pfam" id="PF02801">
    <property type="entry name" value="Ketoacyl-synt_C"/>
    <property type="match status" value="4"/>
</dbReference>
<dbReference type="InterPro" id="IPR018201">
    <property type="entry name" value="Ketoacyl_synth_AS"/>
</dbReference>
<dbReference type="Pfam" id="PF08990">
    <property type="entry name" value="Docking"/>
    <property type="match status" value="1"/>
</dbReference>
<feature type="domain" description="PKS/mFAS DH" evidence="13">
    <location>
        <begin position="930"/>
        <end position="1208"/>
    </location>
</feature>
<evidence type="ECO:0000256" key="8">
    <source>
        <dbReference type="ARBA" id="ARBA00023315"/>
    </source>
</evidence>
<evidence type="ECO:0000256" key="2">
    <source>
        <dbReference type="ARBA" id="ARBA00004792"/>
    </source>
</evidence>
<dbReference type="Gene3D" id="1.10.1200.10">
    <property type="entry name" value="ACP-like"/>
    <property type="match status" value="3"/>
</dbReference>
<name>A0A7J0CFI8_9ACTN</name>
<dbReference type="Pfam" id="PF08659">
    <property type="entry name" value="KR"/>
    <property type="match status" value="3"/>
</dbReference>
<dbReference type="InterPro" id="IPR015083">
    <property type="entry name" value="NorB/c/GfsB-D-like_docking"/>
</dbReference>
<keyword evidence="3" id="KW-0596">Phosphopantetheine</keyword>
<evidence type="ECO:0000256" key="4">
    <source>
        <dbReference type="ARBA" id="ARBA00022553"/>
    </source>
</evidence>